<comment type="caution">
    <text evidence="2">The sequence shown here is derived from an EMBL/GenBank/DDBJ whole genome shotgun (WGS) entry which is preliminary data.</text>
</comment>
<dbReference type="Proteomes" id="UP000032336">
    <property type="component" value="Unassembled WGS sequence"/>
</dbReference>
<evidence type="ECO:0000256" key="1">
    <source>
        <dbReference type="SAM" id="MobiDB-lite"/>
    </source>
</evidence>
<feature type="region of interest" description="Disordered" evidence="1">
    <location>
        <begin position="17"/>
        <end position="40"/>
    </location>
</feature>
<gene>
    <name evidence="2" type="ORF">FEAC_20510</name>
</gene>
<accession>A0A0D8FTB0</accession>
<evidence type="ECO:0000313" key="3">
    <source>
        <dbReference type="Proteomes" id="UP000032336"/>
    </source>
</evidence>
<name>A0A0D8FTB0_9ACTN</name>
<protein>
    <submittedName>
        <fullName evidence="2">Uncharacterized protein</fullName>
    </submittedName>
</protein>
<organism evidence="2 3">
    <name type="scientific">Ferrimicrobium acidiphilum DSM 19497</name>
    <dbReference type="NCBI Taxonomy" id="1121877"/>
    <lineage>
        <taxon>Bacteria</taxon>
        <taxon>Bacillati</taxon>
        <taxon>Actinomycetota</taxon>
        <taxon>Acidimicrobiia</taxon>
        <taxon>Acidimicrobiales</taxon>
        <taxon>Acidimicrobiaceae</taxon>
        <taxon>Ferrimicrobium</taxon>
    </lineage>
</organism>
<proteinExistence type="predicted"/>
<reference evidence="2 3" key="1">
    <citation type="submission" date="2015-01" db="EMBL/GenBank/DDBJ databases">
        <title>Draft genome of the acidophilic iron oxidizer Ferrimicrobium acidiphilum strain T23.</title>
        <authorList>
            <person name="Poehlein A."/>
            <person name="Eisen S."/>
            <person name="Schloemann M."/>
            <person name="Johnson B.D."/>
            <person name="Daniel R."/>
            <person name="Muehling M."/>
        </authorList>
    </citation>
    <scope>NUCLEOTIDE SEQUENCE [LARGE SCALE GENOMIC DNA]</scope>
    <source>
        <strain evidence="2 3">T23</strain>
    </source>
</reference>
<keyword evidence="3" id="KW-1185">Reference proteome</keyword>
<evidence type="ECO:0000313" key="2">
    <source>
        <dbReference type="EMBL" id="KJE76189.1"/>
    </source>
</evidence>
<sequence>MTGVCPERRMVTVAGPACREPDVGQPTISTTTPRMPANTGAAFWSAPCPGTLGASGYATRLEDANRAGRAVTKGWM</sequence>
<dbReference type="AlphaFoldDB" id="A0A0D8FTB0"/>
<dbReference type="EMBL" id="JXUW01000020">
    <property type="protein sequence ID" value="KJE76189.1"/>
    <property type="molecule type" value="Genomic_DNA"/>
</dbReference>